<dbReference type="RefSeq" id="WP_013727260.1">
    <property type="nucleotide sequence ID" value="NZ_AZDM01000006.1"/>
</dbReference>
<feature type="domain" description="HTH tetR-type" evidence="3">
    <location>
        <begin position="9"/>
        <end position="68"/>
    </location>
</feature>
<dbReference type="Pfam" id="PF00440">
    <property type="entry name" value="TetR_N"/>
    <property type="match status" value="1"/>
</dbReference>
<dbReference type="InterPro" id="IPR009057">
    <property type="entry name" value="Homeodomain-like_sf"/>
</dbReference>
<dbReference type="SUPFAM" id="SSF46689">
    <property type="entry name" value="Homeodomain-like"/>
    <property type="match status" value="1"/>
</dbReference>
<dbReference type="GO" id="GO:0003700">
    <property type="term" value="F:DNA-binding transcription factor activity"/>
    <property type="evidence" value="ECO:0007669"/>
    <property type="project" value="TreeGrafter"/>
</dbReference>
<name>A0A4R5NNL4_LENBU</name>
<dbReference type="Proteomes" id="UP000295181">
    <property type="component" value="Unassembled WGS sequence"/>
</dbReference>
<dbReference type="PANTHER" id="PTHR30055">
    <property type="entry name" value="HTH-TYPE TRANSCRIPTIONAL REGULATOR RUTR"/>
    <property type="match status" value="1"/>
</dbReference>
<keyword evidence="1 2" id="KW-0238">DNA-binding</keyword>
<dbReference type="InterPro" id="IPR001647">
    <property type="entry name" value="HTH_TetR"/>
</dbReference>
<proteinExistence type="predicted"/>
<dbReference type="InterPro" id="IPR050109">
    <property type="entry name" value="HTH-type_TetR-like_transc_reg"/>
</dbReference>
<dbReference type="Gene3D" id="1.10.10.60">
    <property type="entry name" value="Homeodomain-like"/>
    <property type="match status" value="1"/>
</dbReference>
<reference evidence="4 5" key="1">
    <citation type="journal article" date="2019" name="Appl. Microbiol. Biotechnol.">
        <title>Uncovering carbohydrate metabolism through a genotype-phenotype association study of 56 lactic acid bacteria genomes.</title>
        <authorList>
            <person name="Buron-Moles G."/>
            <person name="Chailyan A."/>
            <person name="Dolejs I."/>
            <person name="Forster J."/>
            <person name="Miks M.H."/>
        </authorList>
    </citation>
    <scope>NUCLEOTIDE SEQUENCE [LARGE SCALE GENOMIC DNA]</scope>
    <source>
        <strain evidence="4 5">ATCC 4005</strain>
    </source>
</reference>
<evidence type="ECO:0000256" key="2">
    <source>
        <dbReference type="PROSITE-ProRule" id="PRU00335"/>
    </source>
</evidence>
<organism evidence="4 5">
    <name type="scientific">Lentilactobacillus buchneri DSM 20057</name>
    <dbReference type="NCBI Taxonomy" id="1423728"/>
    <lineage>
        <taxon>Bacteria</taxon>
        <taxon>Bacillati</taxon>
        <taxon>Bacillota</taxon>
        <taxon>Bacilli</taxon>
        <taxon>Lactobacillales</taxon>
        <taxon>Lactobacillaceae</taxon>
        <taxon>Lentilactobacillus</taxon>
    </lineage>
</organism>
<dbReference type="InterPro" id="IPR036271">
    <property type="entry name" value="Tet_transcr_reg_TetR-rel_C_sf"/>
</dbReference>
<evidence type="ECO:0000313" key="4">
    <source>
        <dbReference type="EMBL" id="TDG76993.1"/>
    </source>
</evidence>
<dbReference type="GeneID" id="72461467"/>
<dbReference type="InterPro" id="IPR023772">
    <property type="entry name" value="DNA-bd_HTH_TetR-type_CS"/>
</dbReference>
<evidence type="ECO:0000313" key="5">
    <source>
        <dbReference type="Proteomes" id="UP000295181"/>
    </source>
</evidence>
<dbReference type="GO" id="GO:0000976">
    <property type="term" value="F:transcription cis-regulatory region binding"/>
    <property type="evidence" value="ECO:0007669"/>
    <property type="project" value="TreeGrafter"/>
</dbReference>
<dbReference type="PANTHER" id="PTHR30055:SF226">
    <property type="entry name" value="HTH-TYPE TRANSCRIPTIONAL REGULATOR PKSA"/>
    <property type="match status" value="1"/>
</dbReference>
<evidence type="ECO:0000259" key="3">
    <source>
        <dbReference type="PROSITE" id="PS50977"/>
    </source>
</evidence>
<sequence length="215" mass="24449">MAKRLPRDPKKEHAILNAAVVQFGKDGFNASTDKIAEAAGVSKGSVFRYFDNKKKLYVAAVKQAMATLVETVDLSVWTDSDDLVTMIINATKYKTELSHQFPNEFALLTRVYAQDNLIPQKVRQEVFAIFTKWQAEVEDTVVTRVVDKMTIRKDLDKGQVKKYLTLVLGTISADVQKELEEHPEMKRIEDMDDLIATVKNYLEMAEFGVVESRRD</sequence>
<dbReference type="AlphaFoldDB" id="A0A4R5NNL4"/>
<dbReference type="PROSITE" id="PS50977">
    <property type="entry name" value="HTH_TETR_2"/>
    <property type="match status" value="1"/>
</dbReference>
<dbReference type="EMBL" id="PUFP01000056">
    <property type="protein sequence ID" value="TDG76993.1"/>
    <property type="molecule type" value="Genomic_DNA"/>
</dbReference>
<dbReference type="Gene3D" id="1.10.357.10">
    <property type="entry name" value="Tetracycline Repressor, domain 2"/>
    <property type="match status" value="1"/>
</dbReference>
<protein>
    <recommendedName>
        <fullName evidence="3">HTH tetR-type domain-containing protein</fullName>
    </recommendedName>
</protein>
<dbReference type="PROSITE" id="PS01081">
    <property type="entry name" value="HTH_TETR_1"/>
    <property type="match status" value="1"/>
</dbReference>
<dbReference type="SUPFAM" id="SSF48498">
    <property type="entry name" value="Tetracyclin repressor-like, C-terminal domain"/>
    <property type="match status" value="1"/>
</dbReference>
<dbReference type="PRINTS" id="PR00455">
    <property type="entry name" value="HTHTETR"/>
</dbReference>
<comment type="caution">
    <text evidence="4">The sequence shown here is derived from an EMBL/GenBank/DDBJ whole genome shotgun (WGS) entry which is preliminary data.</text>
</comment>
<gene>
    <name evidence="4" type="ORF">C5L32_001972</name>
</gene>
<feature type="DNA-binding region" description="H-T-H motif" evidence="2">
    <location>
        <begin position="31"/>
        <end position="50"/>
    </location>
</feature>
<evidence type="ECO:0000256" key="1">
    <source>
        <dbReference type="ARBA" id="ARBA00023125"/>
    </source>
</evidence>
<accession>A0A4R5NNL4</accession>